<dbReference type="PANTHER" id="PTHR36973:SF4">
    <property type="entry name" value="NODULATION PROTEIN"/>
    <property type="match status" value="1"/>
</dbReference>
<dbReference type="Pfam" id="PF05050">
    <property type="entry name" value="Methyltransf_21"/>
    <property type="match status" value="1"/>
</dbReference>
<dbReference type="SUPFAM" id="SSF53335">
    <property type="entry name" value="S-adenosyl-L-methionine-dependent methyltransferases"/>
    <property type="match status" value="1"/>
</dbReference>
<keyword evidence="2" id="KW-0808">Transferase</keyword>
<keyword evidence="2" id="KW-0489">Methyltransferase</keyword>
<evidence type="ECO:0000313" key="3">
    <source>
        <dbReference type="Proteomes" id="UP000217194"/>
    </source>
</evidence>
<dbReference type="GO" id="GO:0032259">
    <property type="term" value="P:methylation"/>
    <property type="evidence" value="ECO:0007669"/>
    <property type="project" value="UniProtKB-KW"/>
</dbReference>
<evidence type="ECO:0000313" key="2">
    <source>
        <dbReference type="EMBL" id="ASY22046.1"/>
    </source>
</evidence>
<dbReference type="Proteomes" id="UP000217194">
    <property type="component" value="Chromosome"/>
</dbReference>
<dbReference type="NCBIfam" id="TIGR01444">
    <property type="entry name" value="fkbM_fam"/>
    <property type="match status" value="1"/>
</dbReference>
<gene>
    <name evidence="2" type="ORF">A1sIIB76_00180</name>
</gene>
<name>A0AAD0E6J3_9ACTN</name>
<dbReference type="PANTHER" id="PTHR36973">
    <property type="entry name" value="SLL1456 PROTEIN-RELATED"/>
    <property type="match status" value="1"/>
</dbReference>
<dbReference type="InterPro" id="IPR029063">
    <property type="entry name" value="SAM-dependent_MTases_sf"/>
</dbReference>
<sequence length="303" mass="34474">MGSRFYSLIIFRNPRLIRFWKSVNPRGLFVDIGASYFYNQNWILATRIAGSTLYLIDPNEKNLEYAEGDKVAAEVVVYPTALSATGGVKDLFITNVDSGSTMFEPFVSPNLAPRISEDVYDYFFPFTKVRIETNRLGDLIREEDFDRPIVLKIDAQGAEHEILLGASDLLAKKKIVAIELEASLLSYPFSAGGTKLSAVQQYLESFGYELVALKPIYSHGPKRPRRIENFGYLNECDALFVLNHKDLHSCDFEFQKVAFFVLCMYGQFGDALALLRFNNSAITKRLKLKPGFLRILKLHKNYF</sequence>
<accession>A0AAD0E6J3</accession>
<dbReference type="AlphaFoldDB" id="A0AAD0E6J3"/>
<protein>
    <submittedName>
        <fullName evidence="2">Methyltransferase</fullName>
    </submittedName>
</protein>
<feature type="domain" description="Methyltransferase FkbM" evidence="1">
    <location>
        <begin position="31"/>
        <end position="210"/>
    </location>
</feature>
<dbReference type="EMBL" id="CP016778">
    <property type="protein sequence ID" value="ASY22046.1"/>
    <property type="molecule type" value="Genomic_DNA"/>
</dbReference>
<dbReference type="InterPro" id="IPR006342">
    <property type="entry name" value="FkbM_mtfrase"/>
</dbReference>
<evidence type="ECO:0000259" key="1">
    <source>
        <dbReference type="Pfam" id="PF05050"/>
    </source>
</evidence>
<dbReference type="GO" id="GO:0008171">
    <property type="term" value="F:O-methyltransferase activity"/>
    <property type="evidence" value="ECO:0007669"/>
    <property type="project" value="TreeGrafter"/>
</dbReference>
<organism evidence="2 3">
    <name type="scientific">Candidatus Planktophila versatilis</name>
    <dbReference type="NCBI Taxonomy" id="1884905"/>
    <lineage>
        <taxon>Bacteria</taxon>
        <taxon>Bacillati</taxon>
        <taxon>Actinomycetota</taxon>
        <taxon>Actinomycetes</taxon>
        <taxon>Candidatus Nanopelagicales</taxon>
        <taxon>Candidatus Nanopelagicaceae</taxon>
        <taxon>Candidatus Planktophila</taxon>
    </lineage>
</organism>
<proteinExistence type="predicted"/>
<dbReference type="RefSeq" id="WP_095696665.1">
    <property type="nucleotide sequence ID" value="NZ_CP016778.1"/>
</dbReference>
<dbReference type="Gene3D" id="3.40.50.150">
    <property type="entry name" value="Vaccinia Virus protein VP39"/>
    <property type="match status" value="1"/>
</dbReference>
<reference evidence="2 3" key="1">
    <citation type="submission" date="2016-07" db="EMBL/GenBank/DDBJ databases">
        <title>High microdiversification within the ubiquitous acI lineage of Actinobacteria.</title>
        <authorList>
            <person name="Neuenschwander S.M."/>
            <person name="Salcher M."/>
            <person name="Ghai R."/>
            <person name="Pernthaler J."/>
        </authorList>
    </citation>
    <scope>NUCLEOTIDE SEQUENCE [LARGE SCALE GENOMIC DNA]</scope>
    <source>
        <strain evidence="2">MMS-IIB-76</strain>
    </source>
</reference>
<dbReference type="InterPro" id="IPR053188">
    <property type="entry name" value="FkbM_Methyltransferase"/>
</dbReference>